<evidence type="ECO:0000313" key="3">
    <source>
        <dbReference type="Proteomes" id="UP000708148"/>
    </source>
</evidence>
<feature type="compositionally biased region" description="Basic residues" evidence="1">
    <location>
        <begin position="363"/>
        <end position="380"/>
    </location>
</feature>
<keyword evidence="3" id="KW-1185">Reference proteome</keyword>
<evidence type="ECO:0000313" key="2">
    <source>
        <dbReference type="EMBL" id="CAD7699181.1"/>
    </source>
</evidence>
<organism evidence="2 3">
    <name type="scientific">Ostreobium quekettii</name>
    <dbReference type="NCBI Taxonomy" id="121088"/>
    <lineage>
        <taxon>Eukaryota</taxon>
        <taxon>Viridiplantae</taxon>
        <taxon>Chlorophyta</taxon>
        <taxon>core chlorophytes</taxon>
        <taxon>Ulvophyceae</taxon>
        <taxon>TCBD clade</taxon>
        <taxon>Bryopsidales</taxon>
        <taxon>Ostreobineae</taxon>
        <taxon>Ostreobiaceae</taxon>
        <taxon>Ostreobium</taxon>
    </lineage>
</organism>
<feature type="region of interest" description="Disordered" evidence="1">
    <location>
        <begin position="1"/>
        <end position="109"/>
    </location>
</feature>
<feature type="compositionally biased region" description="Low complexity" evidence="1">
    <location>
        <begin position="52"/>
        <end position="63"/>
    </location>
</feature>
<proteinExistence type="predicted"/>
<feature type="compositionally biased region" description="Low complexity" evidence="1">
    <location>
        <begin position="207"/>
        <end position="219"/>
    </location>
</feature>
<dbReference type="Proteomes" id="UP000708148">
    <property type="component" value="Unassembled WGS sequence"/>
</dbReference>
<feature type="region of interest" description="Disordered" evidence="1">
    <location>
        <begin position="191"/>
        <end position="408"/>
    </location>
</feature>
<dbReference type="AlphaFoldDB" id="A0A8S1IZJ1"/>
<evidence type="ECO:0000256" key="1">
    <source>
        <dbReference type="SAM" id="MobiDB-lite"/>
    </source>
</evidence>
<gene>
    <name evidence="2" type="ORF">OSTQU699_LOCUS4540</name>
</gene>
<feature type="compositionally biased region" description="Basic residues" evidence="1">
    <location>
        <begin position="339"/>
        <end position="350"/>
    </location>
</feature>
<feature type="compositionally biased region" description="Low complexity" evidence="1">
    <location>
        <begin position="307"/>
        <end position="316"/>
    </location>
</feature>
<accession>A0A8S1IZJ1</accession>
<reference evidence="2" key="1">
    <citation type="submission" date="2020-12" db="EMBL/GenBank/DDBJ databases">
        <authorList>
            <person name="Iha C."/>
        </authorList>
    </citation>
    <scope>NUCLEOTIDE SEQUENCE</scope>
</reference>
<feature type="compositionally biased region" description="Pro residues" evidence="1">
    <location>
        <begin position="296"/>
        <end position="306"/>
    </location>
</feature>
<sequence length="408" mass="42058">MRGSAGLQASFMASLLAAGDDPDDPGSPHCSPPVPQPSGDRTAARSPPGSPIPARQATPAAAAVHHVDYSQPIDFSRSGPGEGSSSQGPPPAKPSVSELKPASKVSMGDRERATNWLRMFDLGWMFARMPFRGSLPPGPTARMLWWLAARSVDQSLRRAWASFQNGAPPSRLRSGVVPDLLQAHGALLCIPEASPDDQKGSGGGSDGQPTPAVAAAAHSPARKRKADGPLPRGSRKPLKPASPVKKGGPRGGSPKHRGADRAYKRAVRRAQGGPSLGAQPAPPQGSAGLQISAPQVPAPPAPPNPTPAAVGTVPTTGQVAHAPKGGSSFWGRAVASRAAKVRCHGGKIGKRGSGGSVALRAPPTHKARQKMQDKHKRRAGTGRGAARKIMTSSAEEVTDRTDQPILIA</sequence>
<name>A0A8S1IZJ1_9CHLO</name>
<comment type="caution">
    <text evidence="2">The sequence shown here is derived from an EMBL/GenBank/DDBJ whole genome shotgun (WGS) entry which is preliminary data.</text>
</comment>
<protein>
    <submittedName>
        <fullName evidence="2">Uncharacterized protein</fullName>
    </submittedName>
</protein>
<dbReference type="EMBL" id="CAJHUC010000966">
    <property type="protein sequence ID" value="CAD7699181.1"/>
    <property type="molecule type" value="Genomic_DNA"/>
</dbReference>